<feature type="transmembrane region" description="Helical" evidence="1">
    <location>
        <begin position="282"/>
        <end position="302"/>
    </location>
</feature>
<comment type="caution">
    <text evidence="3">The sequence shown here is derived from an EMBL/GenBank/DDBJ whole genome shotgun (WGS) entry which is preliminary data.</text>
</comment>
<feature type="transmembrane region" description="Helical" evidence="1">
    <location>
        <begin position="216"/>
        <end position="234"/>
    </location>
</feature>
<dbReference type="Proteomes" id="UP001489509">
    <property type="component" value="Unassembled WGS sequence"/>
</dbReference>
<organism evidence="3 4">
    <name type="scientific">Solibaculum intestinale</name>
    <dbReference type="NCBI Taxonomy" id="3133165"/>
    <lineage>
        <taxon>Bacteria</taxon>
        <taxon>Bacillati</taxon>
        <taxon>Bacillota</taxon>
        <taxon>Clostridia</taxon>
        <taxon>Eubacteriales</taxon>
        <taxon>Oscillospiraceae</taxon>
        <taxon>Solibaculum</taxon>
    </lineage>
</organism>
<feature type="transmembrane region" description="Helical" evidence="1">
    <location>
        <begin position="12"/>
        <end position="33"/>
    </location>
</feature>
<feature type="transmembrane region" description="Helical" evidence="1">
    <location>
        <begin position="240"/>
        <end position="270"/>
    </location>
</feature>
<evidence type="ECO:0000256" key="1">
    <source>
        <dbReference type="SAM" id="Phobius"/>
    </source>
</evidence>
<name>A0ABV1E0U7_9FIRM</name>
<accession>A0ABV1E0U7</accession>
<dbReference type="Pfam" id="PF13231">
    <property type="entry name" value="PMT_2"/>
    <property type="match status" value="1"/>
</dbReference>
<feature type="transmembrane region" description="Helical" evidence="1">
    <location>
        <begin position="190"/>
        <end position="209"/>
    </location>
</feature>
<sequence length="496" mass="55201">MNPHTAIGSPPSIRFAPFLAATGGILLLLFFFFDQSQITLFQSAVWRAVLLLLVGTAACVGAARYLSGKLTLQQAVFLMLAGALFLRILYMAATPYTIRQHDVEGLGGQGHLGYMQLLWEEGTLPQSDDWQFYQPPLHHIISALWVKAGLLLGFSVERCVENIQLLTVFYSMAILVVLQKILAYFRLSPVFQLCALLFAAFHPTMLYMSSGINNDILMLLFFLLTVLFTIRWYYRQTFGNILLLALCIGLGMMTKLSCGIVAILVAPVLLYGFLKSRKKGRLVGQFAAFGAVCAPLGLWYSVRNFLRFGQPFGYVPMLPEDSFQYVGNYSVFQRLFSLPFDQFTGSPYVSVADDYNIPMYVVKNSLFGEASYQALAPFAWVLVYANLAMLLLIAAAFVYCLVKGFGRGPRLPLALLAGNVLLQAASYLNFCFQMPHACTMDVRYMASAILCGGFFLALAGQMITERAKRPIRWPQYACVFLVGLFSFGSALFYALV</sequence>
<protein>
    <submittedName>
        <fullName evidence="3">Glycosyltransferase family 39 protein</fullName>
        <ecNumber evidence="3">2.4.-.-</ecNumber>
    </submittedName>
</protein>
<keyword evidence="1" id="KW-0472">Membrane</keyword>
<gene>
    <name evidence="3" type="ORF">WMO26_08855</name>
</gene>
<keyword evidence="1" id="KW-1133">Transmembrane helix</keyword>
<feature type="domain" description="Glycosyltransferase RgtA/B/C/D-like" evidence="2">
    <location>
        <begin position="156"/>
        <end position="272"/>
    </location>
</feature>
<evidence type="ECO:0000313" key="3">
    <source>
        <dbReference type="EMBL" id="MEQ2440932.1"/>
    </source>
</evidence>
<keyword evidence="3" id="KW-0808">Transferase</keyword>
<dbReference type="EMBL" id="JBBMFD010000014">
    <property type="protein sequence ID" value="MEQ2440932.1"/>
    <property type="molecule type" value="Genomic_DNA"/>
</dbReference>
<proteinExistence type="predicted"/>
<dbReference type="EC" id="2.4.-.-" evidence="3"/>
<feature type="transmembrane region" description="Helical" evidence="1">
    <location>
        <begin position="413"/>
        <end position="430"/>
    </location>
</feature>
<evidence type="ECO:0000259" key="2">
    <source>
        <dbReference type="Pfam" id="PF13231"/>
    </source>
</evidence>
<dbReference type="GO" id="GO:0016757">
    <property type="term" value="F:glycosyltransferase activity"/>
    <property type="evidence" value="ECO:0007669"/>
    <property type="project" value="UniProtKB-KW"/>
</dbReference>
<feature type="transmembrane region" description="Helical" evidence="1">
    <location>
        <begin position="442"/>
        <end position="464"/>
    </location>
</feature>
<feature type="transmembrane region" description="Helical" evidence="1">
    <location>
        <begin position="45"/>
        <end position="63"/>
    </location>
</feature>
<keyword evidence="1" id="KW-0812">Transmembrane</keyword>
<dbReference type="RefSeq" id="WP_349219727.1">
    <property type="nucleotide sequence ID" value="NZ_JBBMFD010000014.1"/>
</dbReference>
<keyword evidence="4" id="KW-1185">Reference proteome</keyword>
<feature type="transmembrane region" description="Helical" evidence="1">
    <location>
        <begin position="476"/>
        <end position="495"/>
    </location>
</feature>
<keyword evidence="3" id="KW-0328">Glycosyltransferase</keyword>
<dbReference type="InterPro" id="IPR038731">
    <property type="entry name" value="RgtA/B/C-like"/>
</dbReference>
<reference evidence="3 4" key="1">
    <citation type="submission" date="2024-03" db="EMBL/GenBank/DDBJ databases">
        <title>Human intestinal bacterial collection.</title>
        <authorList>
            <person name="Pauvert C."/>
            <person name="Hitch T.C.A."/>
            <person name="Clavel T."/>
        </authorList>
    </citation>
    <scope>NUCLEOTIDE SEQUENCE [LARGE SCALE GENOMIC DNA]</scope>
    <source>
        <strain evidence="3 4">CLA-JM-H44</strain>
    </source>
</reference>
<feature type="transmembrane region" description="Helical" evidence="1">
    <location>
        <begin position="75"/>
        <end position="93"/>
    </location>
</feature>
<feature type="transmembrane region" description="Helical" evidence="1">
    <location>
        <begin position="378"/>
        <end position="401"/>
    </location>
</feature>
<evidence type="ECO:0000313" key="4">
    <source>
        <dbReference type="Proteomes" id="UP001489509"/>
    </source>
</evidence>